<comment type="similarity">
    <text evidence="1 5 6">Belongs to the peptidase S8 family.</text>
</comment>
<dbReference type="InterPro" id="IPR015500">
    <property type="entry name" value="Peptidase_S8_subtilisin-rel"/>
</dbReference>
<evidence type="ECO:0000256" key="4">
    <source>
        <dbReference type="ARBA" id="ARBA00022825"/>
    </source>
</evidence>
<accession>V6SQT2</accession>
<dbReference type="InterPro" id="IPR036852">
    <property type="entry name" value="Peptidase_S8/S53_dom_sf"/>
</dbReference>
<dbReference type="STRING" id="1341181.FLJC2902T_10900"/>
<feature type="signal peptide" evidence="7">
    <location>
        <begin position="1"/>
        <end position="20"/>
    </location>
</feature>
<dbReference type="Proteomes" id="UP000018004">
    <property type="component" value="Unassembled WGS sequence"/>
</dbReference>
<dbReference type="Gene3D" id="3.40.50.200">
    <property type="entry name" value="Peptidase S8/S53 domain"/>
    <property type="match status" value="2"/>
</dbReference>
<dbReference type="PANTHER" id="PTHR43806:SF11">
    <property type="entry name" value="CEREVISIN-RELATED"/>
    <property type="match status" value="1"/>
</dbReference>
<dbReference type="Pfam" id="PF00082">
    <property type="entry name" value="Peptidase_S8"/>
    <property type="match status" value="1"/>
</dbReference>
<evidence type="ECO:0000256" key="1">
    <source>
        <dbReference type="ARBA" id="ARBA00011073"/>
    </source>
</evidence>
<keyword evidence="7" id="KW-0732">Signal</keyword>
<evidence type="ECO:0000256" key="2">
    <source>
        <dbReference type="ARBA" id="ARBA00022670"/>
    </source>
</evidence>
<evidence type="ECO:0000256" key="5">
    <source>
        <dbReference type="PROSITE-ProRule" id="PRU01240"/>
    </source>
</evidence>
<evidence type="ECO:0000256" key="3">
    <source>
        <dbReference type="ARBA" id="ARBA00022801"/>
    </source>
</evidence>
<gene>
    <name evidence="9" type="ORF">FLJC2902T_10900</name>
</gene>
<reference evidence="9 10" key="1">
    <citation type="submission" date="2013-08" db="EMBL/GenBank/DDBJ databases">
        <title>Flavobacterium limnosediminis JC2902 genome sequencing.</title>
        <authorList>
            <person name="Lee K."/>
            <person name="Yi H."/>
            <person name="Park S."/>
            <person name="Chun J."/>
        </authorList>
    </citation>
    <scope>NUCLEOTIDE SEQUENCE [LARGE SCALE GENOMIC DNA]</scope>
    <source>
        <strain evidence="9 10">JC2902</strain>
    </source>
</reference>
<evidence type="ECO:0000313" key="10">
    <source>
        <dbReference type="Proteomes" id="UP000018004"/>
    </source>
</evidence>
<evidence type="ECO:0000259" key="8">
    <source>
        <dbReference type="Pfam" id="PF00082"/>
    </source>
</evidence>
<dbReference type="OrthoDB" id="9798386at2"/>
<feature type="active site" description="Charge relay system" evidence="5">
    <location>
        <position position="73"/>
    </location>
</feature>
<dbReference type="PANTHER" id="PTHR43806">
    <property type="entry name" value="PEPTIDASE S8"/>
    <property type="match status" value="1"/>
</dbReference>
<feature type="domain" description="Peptidase S8/S53" evidence="8">
    <location>
        <begin position="65"/>
        <end position="482"/>
    </location>
</feature>
<feature type="active site" description="Charge relay system" evidence="5">
    <location>
        <position position="272"/>
    </location>
</feature>
<sequence length="521" mass="57579">MKIIISSIALLTVSLNTAYAQETSANAFKSSDLNWHNTDLKDNQIMGTSVDKTYKELLGSKKVKKTIIVAIIDSGVDINHEDLKGKIWLNEDEIPNNNIDDDRNGYVDDLYGWNFIGNNKGENINYENLEYTRVYKSGADAKDYKAAKKLYEAELDKKTKEKENLMRFSEKYTNAKTFVKEKTGIEVTKLDDLTTITPTDNALSEALAFLKRIYGNGFSEQSLTRSKKRNAEFLDSYLNVNFNPRALTGDNPNDINDNHYGNPDVIGPRASHGTALAGIIAGTRDNGIGIDGISTNVKLMILRTTPNGDERDKDVALAIRYAVENGADIINMSFGKAFSPQKNFVDDAIKLAEKKNVLLIHAAGNDGENIDEFVHYPSDCYNDTSEATNFINVGATGKTVDNSLVCIFSNYGQKHVDIFAPGEDIVTTDVKNTYSMHSGTSEAAPVVSGIAALILSYYPELTPQQLISILLDSSTNLKNQKVLIPELKKDNREQVTFGKLSKSGGIVNAFEAMKLAESRKR</sequence>
<keyword evidence="10" id="KW-1185">Reference proteome</keyword>
<keyword evidence="4 5" id="KW-0720">Serine protease</keyword>
<name>V6SQT2_9FLAO</name>
<dbReference type="InterPro" id="IPR034080">
    <property type="entry name" value="Protease_P7-like_dom"/>
</dbReference>
<evidence type="ECO:0000256" key="7">
    <source>
        <dbReference type="SAM" id="SignalP"/>
    </source>
</evidence>
<keyword evidence="3 5" id="KW-0378">Hydrolase</keyword>
<dbReference type="SUPFAM" id="SSF52743">
    <property type="entry name" value="Subtilisin-like"/>
    <property type="match status" value="1"/>
</dbReference>
<dbReference type="PRINTS" id="PR00723">
    <property type="entry name" value="SUBTILISIN"/>
</dbReference>
<dbReference type="PROSITE" id="PS00138">
    <property type="entry name" value="SUBTILASE_SER"/>
    <property type="match status" value="1"/>
</dbReference>
<dbReference type="PROSITE" id="PS51892">
    <property type="entry name" value="SUBTILASE"/>
    <property type="match status" value="1"/>
</dbReference>
<dbReference type="InterPro" id="IPR023828">
    <property type="entry name" value="Peptidase_S8_Ser-AS"/>
</dbReference>
<dbReference type="EMBL" id="AVGG01000003">
    <property type="protein sequence ID" value="ESU29053.1"/>
    <property type="molecule type" value="Genomic_DNA"/>
</dbReference>
<evidence type="ECO:0000256" key="6">
    <source>
        <dbReference type="RuleBase" id="RU003355"/>
    </source>
</evidence>
<comment type="caution">
    <text evidence="9">The sequence shown here is derived from an EMBL/GenBank/DDBJ whole genome shotgun (WGS) entry which is preliminary data.</text>
</comment>
<dbReference type="GO" id="GO:0004252">
    <property type="term" value="F:serine-type endopeptidase activity"/>
    <property type="evidence" value="ECO:0007669"/>
    <property type="project" value="UniProtKB-UniRule"/>
</dbReference>
<dbReference type="InterPro" id="IPR000209">
    <property type="entry name" value="Peptidase_S8/S53_dom"/>
</dbReference>
<protein>
    <recommendedName>
        <fullName evidence="8">Peptidase S8/S53 domain-containing protein</fullName>
    </recommendedName>
</protein>
<dbReference type="PROSITE" id="PS00136">
    <property type="entry name" value="SUBTILASE_ASP"/>
    <property type="match status" value="1"/>
</dbReference>
<dbReference type="InterPro" id="IPR023827">
    <property type="entry name" value="Peptidase_S8_Asp-AS"/>
</dbReference>
<dbReference type="GO" id="GO:0006508">
    <property type="term" value="P:proteolysis"/>
    <property type="evidence" value="ECO:0007669"/>
    <property type="project" value="UniProtKB-KW"/>
</dbReference>
<keyword evidence="2 5" id="KW-0645">Protease</keyword>
<dbReference type="AlphaFoldDB" id="V6SQT2"/>
<organism evidence="9 10">
    <name type="scientific">Flavobacterium limnosediminis JC2902</name>
    <dbReference type="NCBI Taxonomy" id="1341181"/>
    <lineage>
        <taxon>Bacteria</taxon>
        <taxon>Pseudomonadati</taxon>
        <taxon>Bacteroidota</taxon>
        <taxon>Flavobacteriia</taxon>
        <taxon>Flavobacteriales</taxon>
        <taxon>Flavobacteriaceae</taxon>
        <taxon>Flavobacterium</taxon>
    </lineage>
</organism>
<dbReference type="RefSeq" id="WP_023578741.1">
    <property type="nucleotide sequence ID" value="NZ_AVGG01000003.1"/>
</dbReference>
<feature type="active site" description="Charge relay system" evidence="5">
    <location>
        <position position="441"/>
    </location>
</feature>
<dbReference type="InterPro" id="IPR050131">
    <property type="entry name" value="Peptidase_S8_subtilisin-like"/>
</dbReference>
<dbReference type="eggNOG" id="COG1404">
    <property type="taxonomic scope" value="Bacteria"/>
</dbReference>
<evidence type="ECO:0000313" key="9">
    <source>
        <dbReference type="EMBL" id="ESU29053.1"/>
    </source>
</evidence>
<proteinExistence type="inferred from homology"/>
<feature type="chain" id="PRO_5004750851" description="Peptidase S8/S53 domain-containing protein" evidence="7">
    <location>
        <begin position="21"/>
        <end position="521"/>
    </location>
</feature>
<dbReference type="PATRIC" id="fig|1341181.4.peg.1080"/>
<dbReference type="CDD" id="cd07483">
    <property type="entry name" value="Peptidases_S8_Subtilisin_Novo-like"/>
    <property type="match status" value="1"/>
</dbReference>